<proteinExistence type="predicted"/>
<comment type="caution">
    <text evidence="3">The sequence shown here is derived from an EMBL/GenBank/DDBJ whole genome shotgun (WGS) entry which is preliminary data.</text>
</comment>
<sequence>MAGEVKPTRPSDPDSLVLEAWSQGLTVGALVVMAAMTIANMRKGPYWILEIYAVFAYFNDINDLFLKTRPLEPLFRQYNFGLIELIRISPRFGVMLLSMCLSLVFVLLDILSVTGVLYLGLPTGVEPFWKLSFIFKCLCDIVILDDFKTALDRIRAYWMSRIDSTAAGPGGSQDTSRDLESSGIVLPSRKNVSNLIPPTPVPSSSNPQFQHTS</sequence>
<dbReference type="GeneID" id="31007190"/>
<dbReference type="PANTHER" id="PTHR42029">
    <property type="entry name" value="AN04G07800"/>
    <property type="match status" value="1"/>
</dbReference>
<protein>
    <submittedName>
        <fullName evidence="3">Uncharacterized protein</fullName>
    </submittedName>
</protein>
<feature type="transmembrane region" description="Helical" evidence="2">
    <location>
        <begin position="94"/>
        <end position="121"/>
    </location>
</feature>
<dbReference type="STRING" id="1441469.A0A225AR14"/>
<evidence type="ECO:0000313" key="3">
    <source>
        <dbReference type="EMBL" id="OKL57366.1"/>
    </source>
</evidence>
<feature type="region of interest" description="Disordered" evidence="1">
    <location>
        <begin position="165"/>
        <end position="213"/>
    </location>
</feature>
<keyword evidence="2" id="KW-1133">Transmembrane helix</keyword>
<evidence type="ECO:0000256" key="1">
    <source>
        <dbReference type="SAM" id="MobiDB-lite"/>
    </source>
</evidence>
<accession>A0A225AR14</accession>
<keyword evidence="2" id="KW-0812">Transmembrane</keyword>
<reference evidence="3 4" key="1">
    <citation type="submission" date="2015-06" db="EMBL/GenBank/DDBJ databases">
        <title>Talaromyces atroroseus IBT 11181 draft genome.</title>
        <authorList>
            <person name="Rasmussen K.B."/>
            <person name="Rasmussen S."/>
            <person name="Petersen B."/>
            <person name="Sicheritz-Ponten T."/>
            <person name="Mortensen U.H."/>
            <person name="Thrane U."/>
        </authorList>
    </citation>
    <scope>NUCLEOTIDE SEQUENCE [LARGE SCALE GENOMIC DNA]</scope>
    <source>
        <strain evidence="3 4">IBT 11181</strain>
    </source>
</reference>
<evidence type="ECO:0000313" key="4">
    <source>
        <dbReference type="Proteomes" id="UP000214365"/>
    </source>
</evidence>
<dbReference type="EMBL" id="LFMY01000012">
    <property type="protein sequence ID" value="OKL57366.1"/>
    <property type="molecule type" value="Genomic_DNA"/>
</dbReference>
<feature type="transmembrane region" description="Helical" evidence="2">
    <location>
        <begin position="20"/>
        <end position="39"/>
    </location>
</feature>
<dbReference type="AlphaFoldDB" id="A0A225AR14"/>
<gene>
    <name evidence="3" type="ORF">UA08_07434</name>
</gene>
<feature type="compositionally biased region" description="Polar residues" evidence="1">
    <location>
        <begin position="190"/>
        <end position="213"/>
    </location>
</feature>
<dbReference type="Proteomes" id="UP000214365">
    <property type="component" value="Unassembled WGS sequence"/>
</dbReference>
<dbReference type="RefSeq" id="XP_020117487.1">
    <property type="nucleotide sequence ID" value="XM_020262328.1"/>
</dbReference>
<keyword evidence="4" id="KW-1185">Reference proteome</keyword>
<keyword evidence="2" id="KW-0472">Membrane</keyword>
<dbReference type="PANTHER" id="PTHR42029:SF3">
    <property type="entry name" value="AN04G07800"/>
    <property type="match status" value="1"/>
</dbReference>
<dbReference type="OrthoDB" id="5420247at2759"/>
<name>A0A225AR14_TALAT</name>
<evidence type="ECO:0000256" key="2">
    <source>
        <dbReference type="SAM" id="Phobius"/>
    </source>
</evidence>
<organism evidence="3 4">
    <name type="scientific">Talaromyces atroroseus</name>
    <dbReference type="NCBI Taxonomy" id="1441469"/>
    <lineage>
        <taxon>Eukaryota</taxon>
        <taxon>Fungi</taxon>
        <taxon>Dikarya</taxon>
        <taxon>Ascomycota</taxon>
        <taxon>Pezizomycotina</taxon>
        <taxon>Eurotiomycetes</taxon>
        <taxon>Eurotiomycetidae</taxon>
        <taxon>Eurotiales</taxon>
        <taxon>Trichocomaceae</taxon>
        <taxon>Talaromyces</taxon>
        <taxon>Talaromyces sect. Trachyspermi</taxon>
    </lineage>
</organism>